<dbReference type="SMART" id="SM00304">
    <property type="entry name" value="HAMP"/>
    <property type="match status" value="1"/>
</dbReference>
<sequence length="567" mass="58592">MSTPITVSLRLRLALGFGAVLLLLAGLTAIGIGEVRFIDATLTHMNDVNSVKQRHAINFRGSVHDRSIALRDVTLVADAEVAAVVADIARLQGFYQQSAGPLDAIMTAAGSDATDEERTVLASIKQTEARTVPLIEAVIAARRSGDRAGAEALLLSQARPAFVEWLARINRFIDLQEARNNVEAAQARAKAGGFQRLMLTASAVAVAVGLAFGLWTVAALRPLRRLTGAMLKLADGALETEVPSARGHDEIAQIAGAVAVFKANAVEAAAFRARQAEAEADNRRRRQEEMEALARSFEEQVSGVVDGVSTAAADLRGAAGSLSTGAIQSRQRVEEVAAASTEAAASVQTVAAAAEQLAASAGEIGARIEESAMRARAAAEKAAGTNTIVDGLAERAARIGAVVQMISDIASQTNLLALNATIEAARAGEAGKGFAVVAHEVKQLANQTARATEDIARQVGDIRGATDDAIAAIRGVNDGIRAVDEIASAIAAAVEQQNAATAEITRSVHQAADGTSRVNGAIADVHDAAMQTGAAATQVLSAADGLGGQADNLRRQVGRFLATVRGG</sequence>
<accession>A0A7C9QWH5</accession>
<dbReference type="GO" id="GO:0016020">
    <property type="term" value="C:membrane"/>
    <property type="evidence" value="ECO:0007669"/>
    <property type="project" value="InterPro"/>
</dbReference>
<dbReference type="SMART" id="SM00283">
    <property type="entry name" value="MA"/>
    <property type="match status" value="1"/>
</dbReference>
<dbReference type="GO" id="GO:0007165">
    <property type="term" value="P:signal transduction"/>
    <property type="evidence" value="ECO:0007669"/>
    <property type="project" value="UniProtKB-KW"/>
</dbReference>
<evidence type="ECO:0000256" key="1">
    <source>
        <dbReference type="ARBA" id="ARBA00023224"/>
    </source>
</evidence>
<protein>
    <submittedName>
        <fullName evidence="7">HAMP domain-containing protein</fullName>
    </submittedName>
</protein>
<dbReference type="Gene3D" id="1.10.287.950">
    <property type="entry name" value="Methyl-accepting chemotaxis protein"/>
    <property type="match status" value="1"/>
</dbReference>
<gene>
    <name evidence="7" type="ORF">G4223_19515</name>
</gene>
<name>A0A7C9QWH5_9PROT</name>
<dbReference type="SUPFAM" id="SSF158472">
    <property type="entry name" value="HAMP domain-like"/>
    <property type="match status" value="1"/>
</dbReference>
<dbReference type="RefSeq" id="WP_163683193.1">
    <property type="nucleotide sequence ID" value="NZ_JAAIYP010000047.1"/>
</dbReference>
<keyword evidence="4" id="KW-0812">Transmembrane</keyword>
<dbReference type="InterPro" id="IPR024478">
    <property type="entry name" value="HlyB_4HB_MCP"/>
</dbReference>
<keyword evidence="4" id="KW-1133">Transmembrane helix</keyword>
<comment type="similarity">
    <text evidence="2">Belongs to the methyl-accepting chemotaxis (MCP) protein family.</text>
</comment>
<dbReference type="Proteomes" id="UP000480684">
    <property type="component" value="Unassembled WGS sequence"/>
</dbReference>
<proteinExistence type="inferred from homology"/>
<dbReference type="PROSITE" id="PS50885">
    <property type="entry name" value="HAMP"/>
    <property type="match status" value="1"/>
</dbReference>
<evidence type="ECO:0000256" key="2">
    <source>
        <dbReference type="ARBA" id="ARBA00029447"/>
    </source>
</evidence>
<dbReference type="AlphaFoldDB" id="A0A7C9QWH5"/>
<dbReference type="Pfam" id="PF00672">
    <property type="entry name" value="HAMP"/>
    <property type="match status" value="1"/>
</dbReference>
<keyword evidence="8" id="KW-1185">Reference proteome</keyword>
<dbReference type="PANTHER" id="PTHR32089">
    <property type="entry name" value="METHYL-ACCEPTING CHEMOTAXIS PROTEIN MCPB"/>
    <property type="match status" value="1"/>
</dbReference>
<evidence type="ECO:0000256" key="4">
    <source>
        <dbReference type="SAM" id="Phobius"/>
    </source>
</evidence>
<dbReference type="CDD" id="cd06225">
    <property type="entry name" value="HAMP"/>
    <property type="match status" value="1"/>
</dbReference>
<dbReference type="SUPFAM" id="SSF58104">
    <property type="entry name" value="Methyl-accepting chemotaxis protein (MCP) signaling domain"/>
    <property type="match status" value="1"/>
</dbReference>
<evidence type="ECO:0000259" key="5">
    <source>
        <dbReference type="PROSITE" id="PS50111"/>
    </source>
</evidence>
<feature type="domain" description="Methyl-accepting transducer" evidence="5">
    <location>
        <begin position="304"/>
        <end position="547"/>
    </location>
</feature>
<evidence type="ECO:0000256" key="3">
    <source>
        <dbReference type="PROSITE-ProRule" id="PRU00284"/>
    </source>
</evidence>
<dbReference type="PANTHER" id="PTHR32089:SF112">
    <property type="entry name" value="LYSOZYME-LIKE PROTEIN-RELATED"/>
    <property type="match status" value="1"/>
</dbReference>
<dbReference type="InterPro" id="IPR004089">
    <property type="entry name" value="MCPsignal_dom"/>
</dbReference>
<evidence type="ECO:0000313" key="7">
    <source>
        <dbReference type="EMBL" id="NFV82305.1"/>
    </source>
</evidence>
<dbReference type="InterPro" id="IPR003660">
    <property type="entry name" value="HAMP_dom"/>
</dbReference>
<evidence type="ECO:0000259" key="6">
    <source>
        <dbReference type="PROSITE" id="PS50885"/>
    </source>
</evidence>
<keyword evidence="1 3" id="KW-0807">Transducer</keyword>
<feature type="transmembrane region" description="Helical" evidence="4">
    <location>
        <begin position="197"/>
        <end position="220"/>
    </location>
</feature>
<evidence type="ECO:0000313" key="8">
    <source>
        <dbReference type="Proteomes" id="UP000480684"/>
    </source>
</evidence>
<organism evidence="7 8">
    <name type="scientific">Magnetospirillum aberrantis SpK</name>
    <dbReference type="NCBI Taxonomy" id="908842"/>
    <lineage>
        <taxon>Bacteria</taxon>
        <taxon>Pseudomonadati</taxon>
        <taxon>Pseudomonadota</taxon>
        <taxon>Alphaproteobacteria</taxon>
        <taxon>Rhodospirillales</taxon>
        <taxon>Rhodospirillaceae</taxon>
        <taxon>Magnetospirillum</taxon>
    </lineage>
</organism>
<comment type="caution">
    <text evidence="7">The sequence shown here is derived from an EMBL/GenBank/DDBJ whole genome shotgun (WGS) entry which is preliminary data.</text>
</comment>
<dbReference type="Gene3D" id="1.10.8.500">
    <property type="entry name" value="HAMP domain in histidine kinase"/>
    <property type="match status" value="1"/>
</dbReference>
<feature type="domain" description="HAMP" evidence="6">
    <location>
        <begin position="217"/>
        <end position="270"/>
    </location>
</feature>
<dbReference type="Pfam" id="PF12729">
    <property type="entry name" value="4HB_MCP_1"/>
    <property type="match status" value="1"/>
</dbReference>
<dbReference type="PROSITE" id="PS50111">
    <property type="entry name" value="CHEMOTAXIS_TRANSDUC_2"/>
    <property type="match status" value="1"/>
</dbReference>
<dbReference type="Pfam" id="PF00015">
    <property type="entry name" value="MCPsignal"/>
    <property type="match status" value="1"/>
</dbReference>
<dbReference type="EMBL" id="JAAIYP010000047">
    <property type="protein sequence ID" value="NFV82305.1"/>
    <property type="molecule type" value="Genomic_DNA"/>
</dbReference>
<reference evidence="7 8" key="1">
    <citation type="submission" date="2020-02" db="EMBL/GenBank/DDBJ databases">
        <authorList>
            <person name="Dziuba M."/>
            <person name="Kuznetsov B."/>
            <person name="Mardanov A."/>
            <person name="Ravin N."/>
            <person name="Grouzdev D."/>
        </authorList>
    </citation>
    <scope>NUCLEOTIDE SEQUENCE [LARGE SCALE GENOMIC DNA]</scope>
    <source>
        <strain evidence="7 8">SpK</strain>
    </source>
</reference>
<keyword evidence="4" id="KW-0472">Membrane</keyword>